<dbReference type="EMBL" id="DTIN01000039">
    <property type="protein sequence ID" value="HFX14205.1"/>
    <property type="molecule type" value="Genomic_DNA"/>
</dbReference>
<protein>
    <submittedName>
        <fullName evidence="2">DUF401 family protein</fullName>
    </submittedName>
</protein>
<sequence>MIALLKVTIIFGIIVVLISKKFPLHWALLGGSIIMGISFGLSINTILKSFFEAVKDWNTISLLLILYLIAVFESILKEKEVLKKMVNSLKTLIKDDKIRLISMPIIMGLLPSVGGALFSAPFIEESTDNDNLEPERKSYINYWLRHIWEPFLPIYPGIILVSALTQTPINILVKEALPYGLFVLAIGLLFSFYKMPSKEIDSLEQAQDQNLENQGISISQNPIKDFIISFLPILILIFAVIFLHFDLLYVLLGIVILLFVIFRFDTHQIFNTLKTSIKPQNLILILGVMIFKKMLEVTGAVSDIAYLLNFSFIPTPLIFFLIPFIVGILTGVTSASIGISFPILVGMLPYVNPLKYILLAFLSGYLGVMVSPMHLCLVLTREYFNADWNKVYKYIMKSGISFGIFIFIRFLL</sequence>
<organism evidence="2">
    <name type="scientific">Dictyoglomus thermophilum</name>
    <dbReference type="NCBI Taxonomy" id="14"/>
    <lineage>
        <taxon>Bacteria</taxon>
        <taxon>Pseudomonadati</taxon>
        <taxon>Dictyoglomota</taxon>
        <taxon>Dictyoglomia</taxon>
        <taxon>Dictyoglomales</taxon>
        <taxon>Dictyoglomaceae</taxon>
        <taxon>Dictyoglomus</taxon>
    </lineage>
</organism>
<feature type="transmembrane region" description="Helical" evidence="1">
    <location>
        <begin position="392"/>
        <end position="411"/>
    </location>
</feature>
<feature type="transmembrane region" description="Helical" evidence="1">
    <location>
        <begin position="176"/>
        <end position="193"/>
    </location>
</feature>
<evidence type="ECO:0000256" key="1">
    <source>
        <dbReference type="SAM" id="Phobius"/>
    </source>
</evidence>
<name>A0A7C3RXJ8_DICTH</name>
<dbReference type="PANTHER" id="PTHR39556">
    <property type="entry name" value="PROTEIN, PUTATIVE-RELATED"/>
    <property type="match status" value="1"/>
</dbReference>
<keyword evidence="1" id="KW-1133">Transmembrane helix</keyword>
<gene>
    <name evidence="2" type="ORF">ENW00_08715</name>
</gene>
<keyword evidence="1" id="KW-0812">Transmembrane</keyword>
<dbReference type="Pfam" id="PF04165">
    <property type="entry name" value="DUF401"/>
    <property type="match status" value="1"/>
</dbReference>
<feature type="transmembrane region" description="Helical" evidence="1">
    <location>
        <begin position="98"/>
        <end position="123"/>
    </location>
</feature>
<keyword evidence="1" id="KW-0472">Membrane</keyword>
<proteinExistence type="predicted"/>
<feature type="transmembrane region" description="Helical" evidence="1">
    <location>
        <begin position="318"/>
        <end position="344"/>
    </location>
</feature>
<evidence type="ECO:0000313" key="2">
    <source>
        <dbReference type="EMBL" id="HFX14205.1"/>
    </source>
</evidence>
<feature type="transmembrane region" description="Helical" evidence="1">
    <location>
        <begin position="26"/>
        <end position="47"/>
    </location>
</feature>
<comment type="caution">
    <text evidence="2">The sequence shown here is derived from an EMBL/GenBank/DDBJ whole genome shotgun (WGS) entry which is preliminary data.</text>
</comment>
<accession>A0A7C3RXJ8</accession>
<dbReference type="InterPro" id="IPR007294">
    <property type="entry name" value="DUF401"/>
</dbReference>
<feature type="transmembrane region" description="Helical" evidence="1">
    <location>
        <begin position="59"/>
        <end position="77"/>
    </location>
</feature>
<feature type="transmembrane region" description="Helical" evidence="1">
    <location>
        <begin position="356"/>
        <end position="380"/>
    </location>
</feature>
<dbReference type="AlphaFoldDB" id="A0A7C3RXJ8"/>
<feature type="transmembrane region" description="Helical" evidence="1">
    <location>
        <begin position="143"/>
        <end position="164"/>
    </location>
</feature>
<feature type="transmembrane region" description="Helical" evidence="1">
    <location>
        <begin position="229"/>
        <end position="262"/>
    </location>
</feature>
<dbReference type="PANTHER" id="PTHR39556:SF1">
    <property type="entry name" value="PROTEIN, PUTATIVE-RELATED"/>
    <property type="match status" value="1"/>
</dbReference>
<reference evidence="2" key="1">
    <citation type="journal article" date="2020" name="mSystems">
        <title>Genome- and Community-Level Interaction Insights into Carbon Utilization and Element Cycling Functions of Hydrothermarchaeota in Hydrothermal Sediment.</title>
        <authorList>
            <person name="Zhou Z."/>
            <person name="Liu Y."/>
            <person name="Xu W."/>
            <person name="Pan J."/>
            <person name="Luo Z.H."/>
            <person name="Li M."/>
        </authorList>
    </citation>
    <scope>NUCLEOTIDE SEQUENCE [LARGE SCALE GENOMIC DNA]</scope>
    <source>
        <strain evidence="2">SpSt-81</strain>
    </source>
</reference>